<dbReference type="PANTHER" id="PTHR30313:SF2">
    <property type="entry name" value="DNA PRIMASE"/>
    <property type="match status" value="1"/>
</dbReference>
<dbReference type="EMBL" id="PTJA01000008">
    <property type="protein sequence ID" value="PPK79873.1"/>
    <property type="molecule type" value="Genomic_DNA"/>
</dbReference>
<dbReference type="InterPro" id="IPR050219">
    <property type="entry name" value="DnaG_primase"/>
</dbReference>
<dbReference type="SUPFAM" id="SSF57783">
    <property type="entry name" value="Zinc beta-ribbon"/>
    <property type="match status" value="1"/>
</dbReference>
<keyword evidence="2" id="KW-0863">Zinc-finger</keyword>
<evidence type="ECO:0000256" key="1">
    <source>
        <dbReference type="ARBA" id="ARBA00022723"/>
    </source>
</evidence>
<dbReference type="GO" id="GO:0005737">
    <property type="term" value="C:cytoplasm"/>
    <property type="evidence" value="ECO:0007669"/>
    <property type="project" value="TreeGrafter"/>
</dbReference>
<evidence type="ECO:0000256" key="3">
    <source>
        <dbReference type="ARBA" id="ARBA00022833"/>
    </source>
</evidence>
<dbReference type="Proteomes" id="UP000237749">
    <property type="component" value="Unassembled WGS sequence"/>
</dbReference>
<feature type="domain" description="Zinc finger CHC2-type" evidence="4">
    <location>
        <begin position="31"/>
        <end position="80"/>
    </location>
</feature>
<dbReference type="RefSeq" id="WP_242980215.1">
    <property type="nucleotide sequence ID" value="NZ_PTJA01000008.1"/>
</dbReference>
<dbReference type="PANTHER" id="PTHR30313">
    <property type="entry name" value="DNA PRIMASE"/>
    <property type="match status" value="1"/>
</dbReference>
<dbReference type="Gene3D" id="3.90.580.10">
    <property type="entry name" value="Zinc finger, CHC2-type domain"/>
    <property type="match status" value="1"/>
</dbReference>
<dbReference type="GO" id="GO:0008270">
    <property type="term" value="F:zinc ion binding"/>
    <property type="evidence" value="ECO:0007669"/>
    <property type="project" value="UniProtKB-KW"/>
</dbReference>
<sequence length="175" mass="20964">MTVEEIKDTYSMRDIVERYGFQPSRAGFIPCPFHSGDRQASLKIYDRDFHCHACGANGDIFSFVQMMDDLSFKEAFIELGGDYHSGEKVHLSQILMRKREREKKRRYEEAFRAWKLQKLIELCRLLRMYDELEMIFEPLSDEWVLVINKKQVLEEDYRILTSGFRKEQEEMRSLE</sequence>
<evidence type="ECO:0000256" key="2">
    <source>
        <dbReference type="ARBA" id="ARBA00022771"/>
    </source>
</evidence>
<gene>
    <name evidence="5" type="ORF">BXY41_10898</name>
</gene>
<name>A0A2S6HQI5_9FIRM</name>
<dbReference type="GO" id="GO:0006269">
    <property type="term" value="P:DNA replication, synthesis of primer"/>
    <property type="evidence" value="ECO:0007669"/>
    <property type="project" value="TreeGrafter"/>
</dbReference>
<dbReference type="Pfam" id="PF01807">
    <property type="entry name" value="Zn_ribbon_DnaG"/>
    <property type="match status" value="1"/>
</dbReference>
<evidence type="ECO:0000313" key="5">
    <source>
        <dbReference type="EMBL" id="PPK79873.1"/>
    </source>
</evidence>
<organism evidence="5 6">
    <name type="scientific">Lacrimispora xylanisolvens</name>
    <dbReference type="NCBI Taxonomy" id="384636"/>
    <lineage>
        <taxon>Bacteria</taxon>
        <taxon>Bacillati</taxon>
        <taxon>Bacillota</taxon>
        <taxon>Clostridia</taxon>
        <taxon>Lachnospirales</taxon>
        <taxon>Lachnospiraceae</taxon>
        <taxon>Lacrimispora</taxon>
    </lineage>
</organism>
<keyword evidence="1" id="KW-0479">Metal-binding</keyword>
<dbReference type="GO" id="GO:0003899">
    <property type="term" value="F:DNA-directed RNA polymerase activity"/>
    <property type="evidence" value="ECO:0007669"/>
    <property type="project" value="InterPro"/>
</dbReference>
<dbReference type="InterPro" id="IPR036977">
    <property type="entry name" value="DNA_primase_Znf_CHC2"/>
</dbReference>
<evidence type="ECO:0000313" key="6">
    <source>
        <dbReference type="Proteomes" id="UP000237749"/>
    </source>
</evidence>
<dbReference type="GO" id="GO:0003677">
    <property type="term" value="F:DNA binding"/>
    <property type="evidence" value="ECO:0007669"/>
    <property type="project" value="InterPro"/>
</dbReference>
<keyword evidence="6" id="KW-1185">Reference proteome</keyword>
<dbReference type="SMART" id="SM00400">
    <property type="entry name" value="ZnF_CHCC"/>
    <property type="match status" value="1"/>
</dbReference>
<comment type="caution">
    <text evidence="5">The sequence shown here is derived from an EMBL/GenBank/DDBJ whole genome shotgun (WGS) entry which is preliminary data.</text>
</comment>
<accession>A0A2S6HQI5</accession>
<dbReference type="InterPro" id="IPR002694">
    <property type="entry name" value="Znf_CHC2"/>
</dbReference>
<protein>
    <submittedName>
        <fullName evidence="5">CHC2-type zinc finger protein</fullName>
    </submittedName>
</protein>
<proteinExistence type="predicted"/>
<evidence type="ECO:0000259" key="4">
    <source>
        <dbReference type="SMART" id="SM00400"/>
    </source>
</evidence>
<dbReference type="AlphaFoldDB" id="A0A2S6HQI5"/>
<keyword evidence="3" id="KW-0862">Zinc</keyword>
<reference evidence="5 6" key="1">
    <citation type="submission" date="2018-02" db="EMBL/GenBank/DDBJ databases">
        <title>Genomic Encyclopedia of Archaeal and Bacterial Type Strains, Phase II (KMG-II): from individual species to whole genera.</title>
        <authorList>
            <person name="Goeker M."/>
        </authorList>
    </citation>
    <scope>NUCLEOTIDE SEQUENCE [LARGE SCALE GENOMIC DNA]</scope>
    <source>
        <strain evidence="5 6">DSM 3808</strain>
    </source>
</reference>